<dbReference type="NCBIfam" id="TIGR00743">
    <property type="entry name" value="DUF406 family protein"/>
    <property type="match status" value="1"/>
</dbReference>
<dbReference type="InterPro" id="IPR035571">
    <property type="entry name" value="UPF0234-like_C"/>
</dbReference>
<organism evidence="2 3">
    <name type="scientific">Pantoea eucrina</name>
    <dbReference type="NCBI Taxonomy" id="472693"/>
    <lineage>
        <taxon>Bacteria</taxon>
        <taxon>Pseudomonadati</taxon>
        <taxon>Pseudomonadota</taxon>
        <taxon>Gammaproteobacteria</taxon>
        <taxon>Enterobacterales</taxon>
        <taxon>Erwiniaceae</taxon>
        <taxon>Pantoea</taxon>
    </lineage>
</organism>
<evidence type="ECO:0000313" key="3">
    <source>
        <dbReference type="Proteomes" id="UP001288620"/>
    </source>
</evidence>
<dbReference type="EMBL" id="JAOBTT010000001">
    <property type="protein sequence ID" value="MDZ7277792.1"/>
    <property type="molecule type" value="Genomic_DNA"/>
</dbReference>
<comment type="similarity">
    <text evidence="1">Belongs to the UPF0381 family.</text>
</comment>
<dbReference type="Pfam" id="PF04175">
    <property type="entry name" value="DUF406"/>
    <property type="match status" value="1"/>
</dbReference>
<dbReference type="Gene3D" id="3.30.70.860">
    <property type="match status" value="1"/>
</dbReference>
<name>A0ABU5LCX8_9GAMM</name>
<dbReference type="RefSeq" id="WP_322541853.1">
    <property type="nucleotide sequence ID" value="NZ_JAOBTT010000001.1"/>
</dbReference>
<dbReference type="Proteomes" id="UP001288620">
    <property type="component" value="Unassembled WGS sequence"/>
</dbReference>
<evidence type="ECO:0000256" key="1">
    <source>
        <dbReference type="ARBA" id="ARBA00006201"/>
    </source>
</evidence>
<reference evidence="3" key="1">
    <citation type="submission" date="2023-07" db="EMBL/GenBank/DDBJ databases">
        <title>Structural and functional analysis of rice phyllospheric bacteria for their antimicrobial properties and defense elicitation against blast disease.</title>
        <authorList>
            <person name="Sahu K.P."/>
            <person name="Asharani P."/>
            <person name="Kumar M."/>
            <person name="Reddy B."/>
            <person name="Kumar A."/>
        </authorList>
    </citation>
    <scope>NUCLEOTIDE SEQUENCE [LARGE SCALE GENOMIC DNA]</scope>
    <source>
        <strain evidence="3">OsEp_Plm_30P10</strain>
    </source>
</reference>
<keyword evidence="3" id="KW-1185">Reference proteome</keyword>
<dbReference type="InterPro" id="IPR005272">
    <property type="entry name" value="DUF406"/>
</dbReference>
<dbReference type="PANTHER" id="PTHR38769">
    <property type="entry name" value="UPF0381 PROTEIN YFCZ-RELATED"/>
    <property type="match status" value="1"/>
</dbReference>
<evidence type="ECO:0000313" key="2">
    <source>
        <dbReference type="EMBL" id="MDZ7277792.1"/>
    </source>
</evidence>
<gene>
    <name evidence="2" type="ORF">N4G40_05830</name>
</gene>
<protein>
    <submittedName>
        <fullName evidence="2">YfcZ/YiiS family protein</fullName>
    </submittedName>
</protein>
<accession>A0ABU5LCX8</accession>
<dbReference type="PANTHER" id="PTHR38769:SF1">
    <property type="entry name" value="UPF0381 PROTEIN YFCZ-RELATED"/>
    <property type="match status" value="1"/>
</dbReference>
<comment type="caution">
    <text evidence="2">The sequence shown here is derived from an EMBL/GenBank/DDBJ whole genome shotgun (WGS) entry which is preliminary data.</text>
</comment>
<proteinExistence type="inferred from homology"/>
<sequence length="98" mass="10628">MRDNVKPRSDTDIAACCCVEIGTVIDNSDCTAHWSGAFPDRTAAEAMLTQLGERAQQAASEPCTIHATFTDRGAALQLDIDFTFCCQAESLIFQLGLR</sequence>